<feature type="domain" description="Stealth protein CR1 conserved region 1" evidence="5">
    <location>
        <begin position="276"/>
        <end position="303"/>
    </location>
</feature>
<dbReference type="InterPro" id="IPR021520">
    <property type="entry name" value="Stealth_CR2"/>
</dbReference>
<dbReference type="Proteomes" id="UP001345827">
    <property type="component" value="Unassembled WGS sequence"/>
</dbReference>
<evidence type="ECO:0000313" key="8">
    <source>
        <dbReference type="Proteomes" id="UP001345827"/>
    </source>
</evidence>
<dbReference type="InterPro" id="IPR031358">
    <property type="entry name" value="Stealth_CR1"/>
</dbReference>
<dbReference type="GO" id="GO:0046835">
    <property type="term" value="P:carbohydrate phosphorylation"/>
    <property type="evidence" value="ECO:0007669"/>
    <property type="project" value="TreeGrafter"/>
</dbReference>
<evidence type="ECO:0008006" key="9">
    <source>
        <dbReference type="Google" id="ProtNLM"/>
    </source>
</evidence>
<evidence type="ECO:0000259" key="6">
    <source>
        <dbReference type="Pfam" id="PF17103"/>
    </source>
</evidence>
<evidence type="ECO:0000256" key="1">
    <source>
        <dbReference type="ARBA" id="ARBA00007583"/>
    </source>
</evidence>
<comment type="caution">
    <text evidence="7">The sequence shown here is derived from an EMBL/GenBank/DDBJ whole genome shotgun (WGS) entry which is preliminary data.</text>
</comment>
<sequence length="791" mass="89822">MSTLPFDSPSRRWERKNSQSWRQPHVAQRSRRSVLIVIACILCLGLYHHTRSSSPSRSPNRHELGEGDADFLSLIDRRSLPDDADWPFVAPAVDRTHPKSFKPEVESILSSEGTEEDEEEDQRLSREEKSQNSVNIKGIVIDQGANPDQATNDLPLEPGIVVISGDGSGDALIEPQIVELPPDRLQKGPVAVQANLDPETEKTPLISSPDQPVKEKIIEAEPLDHLSLEEKADSLPEIVHIPFEDAVKDEVLHGWEDDWVAHASYDSKKWGKLDEPKIDFVYLWVNGSEESFQRTKRPFEENSVLNDEDGKWIKSHGINRYRDWDELRYSLRSVERFASDFRNKIQIVVNSVDGTAAGKQIPSWLNDEPATRDVVQVLAQEEFFDREKHACLPTFNSLTIENQLFNTPSDTDYLYALSDDMLLGKQHAASDIYSPLFGSVMGFKTNAYSTTQPPSEVDAQRFGEKPYLIYTSWLLNRRFGVRKRKGQGHFGHALSRKIMREAISSFPGPELQSACKRFRGEPGFQLYSWYVTFHYLIERHREALLWSYIMLRSDVDNDGNLSWEERQTIMQDLEGGMKNEGRTTFRKRNYYHVHQLLQKAGLEAPKVNTDILWTSLDGPASIQNADCSEFDVNECLAPGFSVSSTDAFSRNPVFSTSNVFDRLARQEPKCGDCLIKLILNKTPKGLAPLLPRADTQAQQRELVVKAVMRYQYSIINPDALFVMVTDAEQVDSTLVNRYVRGKRQLAGQLCLNDDVSTTDPQELADVKQAMTELYNGLFPNPSPFEKWSLGQ</sequence>
<dbReference type="PANTHER" id="PTHR24045">
    <property type="match status" value="1"/>
</dbReference>
<evidence type="ECO:0000313" key="7">
    <source>
        <dbReference type="EMBL" id="KAK5527880.1"/>
    </source>
</evidence>
<name>A0AAV9PRD4_9PEZI</name>
<keyword evidence="2" id="KW-0808">Transferase</keyword>
<evidence type="ECO:0000259" key="4">
    <source>
        <dbReference type="Pfam" id="PF11380"/>
    </source>
</evidence>
<protein>
    <recommendedName>
        <fullName evidence="9">Stealth protein CR3 conserved region 3 domain-containing protein</fullName>
    </recommendedName>
</protein>
<gene>
    <name evidence="7" type="ORF">LTR25_010811</name>
</gene>
<dbReference type="EMBL" id="JAXLQG010000031">
    <property type="protein sequence ID" value="KAK5527880.1"/>
    <property type="molecule type" value="Genomic_DNA"/>
</dbReference>
<dbReference type="Pfam" id="PF17103">
    <property type="entry name" value="Stealth_CR4"/>
    <property type="match status" value="1"/>
</dbReference>
<dbReference type="GO" id="GO:0005794">
    <property type="term" value="C:Golgi apparatus"/>
    <property type="evidence" value="ECO:0007669"/>
    <property type="project" value="TreeGrafter"/>
</dbReference>
<dbReference type="InterPro" id="IPR047141">
    <property type="entry name" value="Stealth"/>
</dbReference>
<comment type="similarity">
    <text evidence="1">Belongs to the stealth family.</text>
</comment>
<keyword evidence="8" id="KW-1185">Reference proteome</keyword>
<dbReference type="GO" id="GO:0003976">
    <property type="term" value="F:UDP-N-acetylglucosamine-lysosomal-enzyme N-acetylglucosaminephosphotransferase activity"/>
    <property type="evidence" value="ECO:0007669"/>
    <property type="project" value="TreeGrafter"/>
</dbReference>
<feature type="region of interest" description="Disordered" evidence="3">
    <location>
        <begin position="97"/>
        <end position="132"/>
    </location>
</feature>
<dbReference type="Pfam" id="PF17101">
    <property type="entry name" value="Stealth_CR1"/>
    <property type="match status" value="1"/>
</dbReference>
<dbReference type="Pfam" id="PF11380">
    <property type="entry name" value="Stealth_CR2"/>
    <property type="match status" value="1"/>
</dbReference>
<dbReference type="InterPro" id="IPR031356">
    <property type="entry name" value="Stealth_CR4"/>
</dbReference>
<dbReference type="PANTHER" id="PTHR24045:SF0">
    <property type="entry name" value="N-ACETYLGLUCOSAMINE-1-PHOSPHOTRANSFERASE SUBUNITS ALPHA_BETA"/>
    <property type="match status" value="1"/>
</dbReference>
<organism evidence="7 8">
    <name type="scientific">Vermiconidia calcicola</name>
    <dbReference type="NCBI Taxonomy" id="1690605"/>
    <lineage>
        <taxon>Eukaryota</taxon>
        <taxon>Fungi</taxon>
        <taxon>Dikarya</taxon>
        <taxon>Ascomycota</taxon>
        <taxon>Pezizomycotina</taxon>
        <taxon>Dothideomycetes</taxon>
        <taxon>Dothideomycetidae</taxon>
        <taxon>Mycosphaerellales</taxon>
        <taxon>Extremaceae</taxon>
        <taxon>Vermiconidia</taxon>
    </lineage>
</organism>
<evidence type="ECO:0000259" key="5">
    <source>
        <dbReference type="Pfam" id="PF17101"/>
    </source>
</evidence>
<feature type="region of interest" description="Disordered" evidence="3">
    <location>
        <begin position="1"/>
        <end position="25"/>
    </location>
</feature>
<feature type="domain" description="Stealth protein CR4 conserved region 4" evidence="6">
    <location>
        <begin position="749"/>
        <end position="786"/>
    </location>
</feature>
<feature type="domain" description="Stealth protein CR2 conserved region 2" evidence="4">
    <location>
        <begin position="320"/>
        <end position="434"/>
    </location>
</feature>
<dbReference type="AlphaFoldDB" id="A0AAV9PRD4"/>
<evidence type="ECO:0000256" key="3">
    <source>
        <dbReference type="SAM" id="MobiDB-lite"/>
    </source>
</evidence>
<evidence type="ECO:0000256" key="2">
    <source>
        <dbReference type="ARBA" id="ARBA00022679"/>
    </source>
</evidence>
<accession>A0AAV9PRD4</accession>
<reference evidence="7 8" key="1">
    <citation type="submission" date="2023-06" db="EMBL/GenBank/DDBJ databases">
        <title>Black Yeasts Isolated from many extreme environments.</title>
        <authorList>
            <person name="Coleine C."/>
            <person name="Stajich J.E."/>
            <person name="Selbmann L."/>
        </authorList>
    </citation>
    <scope>NUCLEOTIDE SEQUENCE [LARGE SCALE GENOMIC DNA]</scope>
    <source>
        <strain evidence="7 8">CCFEE 5887</strain>
    </source>
</reference>
<proteinExistence type="inferred from homology"/>